<dbReference type="PANTHER" id="PTHR35561">
    <property type="entry name" value="RNA 2',3'-CYCLIC PHOSPHODIESTERASE"/>
    <property type="match status" value="1"/>
</dbReference>
<comment type="function">
    <text evidence="2">Hydrolyzes RNA 2',3'-cyclic phosphodiester to an RNA 2'-phosphomonoester.</text>
</comment>
<evidence type="ECO:0000313" key="5">
    <source>
        <dbReference type="Proteomes" id="UP000001366"/>
    </source>
</evidence>
<feature type="domain" description="Phosphoesterase HXTX" evidence="3">
    <location>
        <begin position="100"/>
        <end position="163"/>
    </location>
</feature>
<dbReference type="KEGG" id="pmx:PERMA_0794"/>
<evidence type="ECO:0000256" key="2">
    <source>
        <dbReference type="HAMAP-Rule" id="MF_01940"/>
    </source>
</evidence>
<dbReference type="PANTHER" id="PTHR35561:SF1">
    <property type="entry name" value="RNA 2',3'-CYCLIC PHOSPHODIESTERASE"/>
    <property type="match status" value="1"/>
</dbReference>
<dbReference type="EMBL" id="CP001230">
    <property type="protein sequence ID" value="ACO03778.1"/>
    <property type="molecule type" value="Genomic_DNA"/>
</dbReference>
<keyword evidence="1 2" id="KW-0378">Hydrolase</keyword>
<dbReference type="AlphaFoldDB" id="C0QPI5"/>
<keyword evidence="4" id="KW-0436">Ligase</keyword>
<comment type="similarity">
    <text evidence="2">Belongs to the 2H phosphoesterase superfamily. ThpR family.</text>
</comment>
<evidence type="ECO:0000256" key="1">
    <source>
        <dbReference type="ARBA" id="ARBA00022801"/>
    </source>
</evidence>
<evidence type="ECO:0000313" key="4">
    <source>
        <dbReference type="EMBL" id="ACO03778.1"/>
    </source>
</evidence>
<feature type="domain" description="Phosphoesterase HXTX" evidence="3">
    <location>
        <begin position="31"/>
        <end position="92"/>
    </location>
</feature>
<dbReference type="STRING" id="123214.PERMA_0794"/>
<evidence type="ECO:0000259" key="3">
    <source>
        <dbReference type="Pfam" id="PF02834"/>
    </source>
</evidence>
<dbReference type="InterPro" id="IPR004175">
    <property type="entry name" value="RNA_CPDase"/>
</dbReference>
<dbReference type="EC" id="3.1.4.58" evidence="2"/>
<dbReference type="PaxDb" id="123214-PERMA_0794"/>
<dbReference type="Gene3D" id="3.90.1140.10">
    <property type="entry name" value="Cyclic phosphodiesterase"/>
    <property type="match status" value="1"/>
</dbReference>
<proteinExistence type="inferred from homology"/>
<dbReference type="GO" id="GO:0004113">
    <property type="term" value="F:2',3'-cyclic-nucleotide 3'-phosphodiesterase activity"/>
    <property type="evidence" value="ECO:0007669"/>
    <property type="project" value="InterPro"/>
</dbReference>
<protein>
    <recommendedName>
        <fullName evidence="2">RNA 2',3'-cyclic phosphodiesterase</fullName>
        <shortName evidence="2">RNA 2',3'-CPDase</shortName>
        <ecNumber evidence="2">3.1.4.58</ecNumber>
    </recommendedName>
</protein>
<dbReference type="RefSeq" id="WP_012676017.1">
    <property type="nucleotide sequence ID" value="NC_012440.1"/>
</dbReference>
<dbReference type="SUPFAM" id="SSF55144">
    <property type="entry name" value="LigT-like"/>
    <property type="match status" value="1"/>
</dbReference>
<dbReference type="InterPro" id="IPR014051">
    <property type="entry name" value="Phosphoesterase_HXTX"/>
</dbReference>
<name>C0QPI5_PERMH</name>
<dbReference type="GO" id="GO:0016874">
    <property type="term" value="F:ligase activity"/>
    <property type="evidence" value="ECO:0007669"/>
    <property type="project" value="UniProtKB-KW"/>
</dbReference>
<dbReference type="Proteomes" id="UP000001366">
    <property type="component" value="Chromosome"/>
</dbReference>
<reference evidence="4 5" key="1">
    <citation type="journal article" date="2009" name="J. Bacteriol.">
        <title>Complete and draft genome sequences of six members of the Aquificales.</title>
        <authorList>
            <person name="Reysenbach A.L."/>
            <person name="Hamamura N."/>
            <person name="Podar M."/>
            <person name="Griffiths E."/>
            <person name="Ferreira S."/>
            <person name="Hochstein R."/>
            <person name="Heidelberg J."/>
            <person name="Johnson J."/>
            <person name="Mead D."/>
            <person name="Pohorille A."/>
            <person name="Sarmiento M."/>
            <person name="Schweighofer K."/>
            <person name="Seshadri R."/>
            <person name="Voytek M.A."/>
        </authorList>
    </citation>
    <scope>NUCLEOTIDE SEQUENCE [LARGE SCALE GENOMIC DNA]</scope>
    <source>
        <strain evidence="5">DSM 14350 / EX-H1</strain>
    </source>
</reference>
<sequence length="182" mass="21155">MFKKRIFIGSFIKLSNTKFYTRIKKDFGGITTGRWVPVQNFHITYRFIGDVTSKELEDIYSLLKNEINYPRTVSLNLKGVGAFPNISNPRVFFIKVEDSNGDLVEINNFIQDRLSVLGYKKEIKPFVPHITLKRLKGVKREDFVEKVKKYEDILFDTQESLEVNIIESILTPQGAVYKKILL</sequence>
<comment type="catalytic activity">
    <reaction evidence="2">
        <text>a 3'-end 2',3'-cyclophospho-ribonucleotide-RNA + H2O = a 3'-end 2'-phospho-ribonucleotide-RNA + H(+)</text>
        <dbReference type="Rhea" id="RHEA:11828"/>
        <dbReference type="Rhea" id="RHEA-COMP:10464"/>
        <dbReference type="Rhea" id="RHEA-COMP:17353"/>
        <dbReference type="ChEBI" id="CHEBI:15377"/>
        <dbReference type="ChEBI" id="CHEBI:15378"/>
        <dbReference type="ChEBI" id="CHEBI:83064"/>
        <dbReference type="ChEBI" id="CHEBI:173113"/>
        <dbReference type="EC" id="3.1.4.58"/>
    </reaction>
</comment>
<feature type="short sequence motif" description="HXTX 1" evidence="2">
    <location>
        <begin position="42"/>
        <end position="45"/>
    </location>
</feature>
<organism evidence="4 5">
    <name type="scientific">Persephonella marina (strain DSM 14350 / EX-H1)</name>
    <dbReference type="NCBI Taxonomy" id="123214"/>
    <lineage>
        <taxon>Bacteria</taxon>
        <taxon>Pseudomonadati</taxon>
        <taxon>Aquificota</taxon>
        <taxon>Aquificia</taxon>
        <taxon>Aquificales</taxon>
        <taxon>Hydrogenothermaceae</taxon>
        <taxon>Persephonella</taxon>
    </lineage>
</organism>
<dbReference type="InterPro" id="IPR009097">
    <property type="entry name" value="Cyclic_Pdiesterase"/>
</dbReference>
<keyword evidence="5" id="KW-1185">Reference proteome</keyword>
<feature type="active site" description="Proton acceptor" evidence="2">
    <location>
        <position position="129"/>
    </location>
</feature>
<feature type="active site" description="Proton donor" evidence="2">
    <location>
        <position position="42"/>
    </location>
</feature>
<dbReference type="NCBIfam" id="TIGR02258">
    <property type="entry name" value="2_5_ligase"/>
    <property type="match status" value="1"/>
</dbReference>
<accession>C0QPI5</accession>
<dbReference type="HAMAP" id="MF_01940">
    <property type="entry name" value="RNA_CPDase"/>
    <property type="match status" value="1"/>
</dbReference>
<dbReference type="GO" id="GO:0008664">
    <property type="term" value="F:RNA 2',3'-cyclic 3'-phosphodiesterase activity"/>
    <property type="evidence" value="ECO:0007669"/>
    <property type="project" value="UniProtKB-EC"/>
</dbReference>
<dbReference type="Pfam" id="PF02834">
    <property type="entry name" value="LigT_PEase"/>
    <property type="match status" value="2"/>
</dbReference>
<dbReference type="eggNOG" id="COG1514">
    <property type="taxonomic scope" value="Bacteria"/>
</dbReference>
<gene>
    <name evidence="4" type="ordered locus">PERMA_0794</name>
</gene>
<dbReference type="OrthoDB" id="9789350at2"/>
<dbReference type="HOGENOM" id="CLU_081251_3_2_0"/>
<feature type="short sequence motif" description="HXTX 2" evidence="2">
    <location>
        <begin position="129"/>
        <end position="132"/>
    </location>
</feature>